<dbReference type="InterPro" id="IPR000873">
    <property type="entry name" value="AMP-dep_synth/lig_dom"/>
</dbReference>
<dbReference type="FunFam" id="3.30.300.30:FF:000007">
    <property type="entry name" value="4-coumarate--CoA ligase 2"/>
    <property type="match status" value="1"/>
</dbReference>
<dbReference type="Gene3D" id="3.30.300.30">
    <property type="match status" value="1"/>
</dbReference>
<evidence type="ECO:0000256" key="2">
    <source>
        <dbReference type="ARBA" id="ARBA00006432"/>
    </source>
</evidence>
<dbReference type="EMBL" id="OV725079">
    <property type="protein sequence ID" value="CAH1396449.1"/>
    <property type="molecule type" value="Genomic_DNA"/>
</dbReference>
<dbReference type="AlphaFoldDB" id="A0A9P0H6R8"/>
<dbReference type="PANTHER" id="PTHR24096:SF149">
    <property type="entry name" value="AMP-BINDING DOMAIN-CONTAINING PROTEIN-RELATED"/>
    <property type="match status" value="1"/>
</dbReference>
<evidence type="ECO:0000256" key="4">
    <source>
        <dbReference type="ARBA" id="ARBA00023140"/>
    </source>
</evidence>
<dbReference type="InterPro" id="IPR042099">
    <property type="entry name" value="ANL_N_sf"/>
</dbReference>
<dbReference type="Gene3D" id="3.40.50.12780">
    <property type="entry name" value="N-terminal domain of ligase-like"/>
    <property type="match status" value="1"/>
</dbReference>
<keyword evidence="3" id="KW-0436">Ligase</keyword>
<gene>
    <name evidence="7" type="ORF">NEZAVI_LOCUS6519</name>
</gene>
<proteinExistence type="inferred from homology"/>
<keyword evidence="8" id="KW-1185">Reference proteome</keyword>
<dbReference type="SUPFAM" id="SSF56801">
    <property type="entry name" value="Acetyl-CoA synthetase-like"/>
    <property type="match status" value="1"/>
</dbReference>
<protein>
    <submittedName>
        <fullName evidence="7">Uncharacterized protein</fullName>
    </submittedName>
</protein>
<dbReference type="GO" id="GO:0016405">
    <property type="term" value="F:CoA-ligase activity"/>
    <property type="evidence" value="ECO:0007669"/>
    <property type="project" value="TreeGrafter"/>
</dbReference>
<reference evidence="7" key="1">
    <citation type="submission" date="2022-01" db="EMBL/GenBank/DDBJ databases">
        <authorList>
            <person name="King R."/>
        </authorList>
    </citation>
    <scope>NUCLEOTIDE SEQUENCE</scope>
</reference>
<dbReference type="InterPro" id="IPR020845">
    <property type="entry name" value="AMP-binding_CS"/>
</dbReference>
<feature type="domain" description="AMP-dependent synthetase/ligase" evidence="5">
    <location>
        <begin position="25"/>
        <end position="387"/>
    </location>
</feature>
<dbReference type="InterPro" id="IPR025110">
    <property type="entry name" value="AMP-bd_C"/>
</dbReference>
<dbReference type="Pfam" id="PF00501">
    <property type="entry name" value="AMP-binding"/>
    <property type="match status" value="1"/>
</dbReference>
<feature type="domain" description="AMP-binding enzyme C-terminal" evidence="6">
    <location>
        <begin position="438"/>
        <end position="515"/>
    </location>
</feature>
<evidence type="ECO:0000313" key="8">
    <source>
        <dbReference type="Proteomes" id="UP001152798"/>
    </source>
</evidence>
<dbReference type="PANTHER" id="PTHR24096">
    <property type="entry name" value="LONG-CHAIN-FATTY-ACID--COA LIGASE"/>
    <property type="match status" value="1"/>
</dbReference>
<evidence type="ECO:0000256" key="3">
    <source>
        <dbReference type="ARBA" id="ARBA00022598"/>
    </source>
</evidence>
<dbReference type="InterPro" id="IPR045851">
    <property type="entry name" value="AMP-bd_C_sf"/>
</dbReference>
<organism evidence="7 8">
    <name type="scientific">Nezara viridula</name>
    <name type="common">Southern green stink bug</name>
    <name type="synonym">Cimex viridulus</name>
    <dbReference type="NCBI Taxonomy" id="85310"/>
    <lineage>
        <taxon>Eukaryota</taxon>
        <taxon>Metazoa</taxon>
        <taxon>Ecdysozoa</taxon>
        <taxon>Arthropoda</taxon>
        <taxon>Hexapoda</taxon>
        <taxon>Insecta</taxon>
        <taxon>Pterygota</taxon>
        <taxon>Neoptera</taxon>
        <taxon>Paraneoptera</taxon>
        <taxon>Hemiptera</taxon>
        <taxon>Heteroptera</taxon>
        <taxon>Panheteroptera</taxon>
        <taxon>Pentatomomorpha</taxon>
        <taxon>Pentatomoidea</taxon>
        <taxon>Pentatomidae</taxon>
        <taxon>Pentatominae</taxon>
        <taxon>Nezara</taxon>
    </lineage>
</organism>
<evidence type="ECO:0000313" key="7">
    <source>
        <dbReference type="EMBL" id="CAH1396449.1"/>
    </source>
</evidence>
<dbReference type="PROSITE" id="PS00455">
    <property type="entry name" value="AMP_BINDING"/>
    <property type="match status" value="1"/>
</dbReference>
<dbReference type="GO" id="GO:0005777">
    <property type="term" value="C:peroxisome"/>
    <property type="evidence" value="ECO:0007669"/>
    <property type="project" value="UniProtKB-SubCell"/>
</dbReference>
<name>A0A9P0H6R8_NEZVI</name>
<dbReference type="OrthoDB" id="10253869at2759"/>
<dbReference type="Proteomes" id="UP001152798">
    <property type="component" value="Chromosome 3"/>
</dbReference>
<dbReference type="Pfam" id="PF13193">
    <property type="entry name" value="AMP-binding_C"/>
    <property type="match status" value="1"/>
</dbReference>
<accession>A0A9P0H6R8</accession>
<comment type="similarity">
    <text evidence="2">Belongs to the ATP-dependent AMP-binding enzyme family.</text>
</comment>
<evidence type="ECO:0000259" key="5">
    <source>
        <dbReference type="Pfam" id="PF00501"/>
    </source>
</evidence>
<evidence type="ECO:0000256" key="1">
    <source>
        <dbReference type="ARBA" id="ARBA00004275"/>
    </source>
</evidence>
<sequence>MAARILYGKPLALPDTPIMQEMINSCRRHGDRVYLEDVRTKKHSTFRQVLDNAGAISSTLRKLGQGPGKVVLILNDTCVESITTTFGIWLSGAASTAVNPNLPTEEIVYFLKTCRSEVIFCKEDYLDKIKDAVSSLDWAVTIICPNRQDGVLDYYKCLEEGNSAEGIVLEGWWTGKDHALAVMFTSGTTGNPKGVIVRDEAFMYNFLMKDYWTESSILMLTTPMYWISNTLVTAISSCIGCKILIASRMSVKEVMITITEYKPTEWFTGPAILIDMCQEENLDNYDFSSLQVLSISGSILLPDHRKMITKKILGNRHCIRSMYGCSEAGIISFDQTIPDIDSPKLASIGKVAKGAELKVVDPETGKILPPFAIGELCIKSPSVLKQYINKEITNEDMDKDGFWHLGDLGYYDDEEYLFYSSRLKDVMKYRGQQIAPAELENVLQRHPDVIESCVVGKTCLELGGDLPAAFVVKRSGSNLTEEELYNYISENVIDEKKLRGGIFFVDSLPKSSVGKILRYELRKQLV</sequence>
<comment type="subcellular location">
    <subcellularLocation>
        <location evidence="1">Peroxisome</location>
    </subcellularLocation>
</comment>
<keyword evidence="4" id="KW-0576">Peroxisome</keyword>
<evidence type="ECO:0000259" key="6">
    <source>
        <dbReference type="Pfam" id="PF13193"/>
    </source>
</evidence>